<protein>
    <submittedName>
        <fullName evidence="2">Uncharacterized protein</fullName>
    </submittedName>
</protein>
<evidence type="ECO:0000256" key="1">
    <source>
        <dbReference type="ARBA" id="ARBA00008315"/>
    </source>
</evidence>
<dbReference type="InterPro" id="IPR038791">
    <property type="entry name" value="Cfap97/Hemingway"/>
</dbReference>
<gene>
    <name evidence="2" type="ORF">PHMEG_00031410</name>
</gene>
<sequence length="226" mass="26874">MTKLHSLAYSAEYQYGENNILTTMHQEETRLRNERRVKCAQSVLDTEAGDRTVNNAKRIQQEQDREMEIDRQNERLLQRLERIHKKLPKQFDVSHRTEERLGPSNYPQWQREQERIADENRKMKRRINQTKSLLDTKQLAADAAKSRYFSDQLSKVDRRMHVKQKCKQLKLQSKAKRMDSDKSYELPRIRSHKVEHKYATSQESFPTVTNTSKVIRASDLLPRLGH</sequence>
<evidence type="ECO:0000313" key="2">
    <source>
        <dbReference type="EMBL" id="OWY97943.1"/>
    </source>
</evidence>
<dbReference type="Pfam" id="PF13879">
    <property type="entry name" value="Hmw_CFAP97"/>
    <property type="match status" value="1"/>
</dbReference>
<reference evidence="3" key="1">
    <citation type="submission" date="2017-03" db="EMBL/GenBank/DDBJ databases">
        <title>Phytopthora megakarya and P. palmivora, two closely related causual agents of cacao black pod achieved similar genome size and gene model numbers by different mechanisms.</title>
        <authorList>
            <person name="Ali S."/>
            <person name="Shao J."/>
            <person name="Larry D.J."/>
            <person name="Kronmiller B."/>
            <person name="Shen D."/>
            <person name="Strem M.D."/>
            <person name="Melnick R.L."/>
            <person name="Guiltinan M.J."/>
            <person name="Tyler B.M."/>
            <person name="Meinhardt L.W."/>
            <person name="Bailey B.A."/>
        </authorList>
    </citation>
    <scope>NUCLEOTIDE SEQUENCE [LARGE SCALE GENOMIC DNA]</scope>
    <source>
        <strain evidence="3">zdho120</strain>
    </source>
</reference>
<dbReference type="PANTHER" id="PTHR23035:SF2">
    <property type="entry name" value="KIAA1430 HOMOLOGUE"/>
    <property type="match status" value="1"/>
</dbReference>
<keyword evidence="3" id="KW-1185">Reference proteome</keyword>
<evidence type="ECO:0000313" key="3">
    <source>
        <dbReference type="Proteomes" id="UP000198211"/>
    </source>
</evidence>
<dbReference type="EMBL" id="NBNE01009914">
    <property type="protein sequence ID" value="OWY97943.1"/>
    <property type="molecule type" value="Genomic_DNA"/>
</dbReference>
<dbReference type="OrthoDB" id="71605at2759"/>
<dbReference type="InterPro" id="IPR029488">
    <property type="entry name" value="Hmw/CFAP97"/>
</dbReference>
<dbReference type="Proteomes" id="UP000198211">
    <property type="component" value="Unassembled WGS sequence"/>
</dbReference>
<dbReference type="AlphaFoldDB" id="A0A225UY91"/>
<dbReference type="PANTHER" id="PTHR23035">
    <property type="entry name" value="CILIA- AND FLAGELLA-ASSOCIATED PROTEIN 97-RELATED"/>
    <property type="match status" value="1"/>
</dbReference>
<comment type="caution">
    <text evidence="2">The sequence shown here is derived from an EMBL/GenBank/DDBJ whole genome shotgun (WGS) entry which is preliminary data.</text>
</comment>
<comment type="similarity">
    <text evidence="1">Belongs to the CFAP97 family.</text>
</comment>
<organism evidence="2 3">
    <name type="scientific">Phytophthora megakarya</name>
    <dbReference type="NCBI Taxonomy" id="4795"/>
    <lineage>
        <taxon>Eukaryota</taxon>
        <taxon>Sar</taxon>
        <taxon>Stramenopiles</taxon>
        <taxon>Oomycota</taxon>
        <taxon>Peronosporomycetes</taxon>
        <taxon>Peronosporales</taxon>
        <taxon>Peronosporaceae</taxon>
        <taxon>Phytophthora</taxon>
    </lineage>
</organism>
<accession>A0A225UY91</accession>
<proteinExistence type="inferred from homology"/>
<name>A0A225UY91_9STRA</name>